<feature type="transmembrane region" description="Helical" evidence="6">
    <location>
        <begin position="351"/>
        <end position="377"/>
    </location>
</feature>
<feature type="transmembrane region" description="Helical" evidence="6">
    <location>
        <begin position="47"/>
        <end position="68"/>
    </location>
</feature>
<reference evidence="8 9" key="1">
    <citation type="journal article" date="2014" name="BMC Genomics">
        <title>Unusual genome complexity in Lactobacillus salivarius JCM1046.</title>
        <authorList>
            <person name="Raftis E.J."/>
            <person name="Forde B.M."/>
            <person name="Claesson M.J."/>
            <person name="O'Toole P.W."/>
        </authorList>
    </citation>
    <scope>NUCLEOTIDE SEQUENCE [LARGE SCALE GENOMIC DNA]</scope>
    <source>
        <strain evidence="8 9">JCM1046</strain>
    </source>
</reference>
<feature type="domain" description="Major facilitator superfamily (MFS) profile" evidence="7">
    <location>
        <begin position="10"/>
        <end position="450"/>
    </location>
</feature>
<feature type="transmembrane region" description="Helical" evidence="6">
    <location>
        <begin position="137"/>
        <end position="160"/>
    </location>
</feature>
<evidence type="ECO:0000256" key="2">
    <source>
        <dbReference type="ARBA" id="ARBA00022448"/>
    </source>
</evidence>
<dbReference type="InterPro" id="IPR011701">
    <property type="entry name" value="MFS"/>
</dbReference>
<dbReference type="PROSITE" id="PS50850">
    <property type="entry name" value="MFS"/>
    <property type="match status" value="1"/>
</dbReference>
<dbReference type="PANTHER" id="PTHR42718:SF24">
    <property type="entry name" value="MAJOR FACILITATOR SUPERFAMILY (MFS) PROFILE DOMAIN-CONTAINING PROTEIN"/>
    <property type="match status" value="1"/>
</dbReference>
<feature type="transmembrane region" description="Helical" evidence="6">
    <location>
        <begin position="292"/>
        <end position="314"/>
    </location>
</feature>
<evidence type="ECO:0000256" key="3">
    <source>
        <dbReference type="ARBA" id="ARBA00022692"/>
    </source>
</evidence>
<keyword evidence="5 6" id="KW-0472">Membrane</keyword>
<evidence type="ECO:0000313" key="9">
    <source>
        <dbReference type="Proteomes" id="UP000029488"/>
    </source>
</evidence>
<feature type="transmembrane region" description="Helical" evidence="6">
    <location>
        <begin position="326"/>
        <end position="345"/>
    </location>
</feature>
<dbReference type="Pfam" id="PF07690">
    <property type="entry name" value="MFS_1"/>
    <property type="match status" value="1"/>
</dbReference>
<evidence type="ECO:0000313" key="8">
    <source>
        <dbReference type="EMBL" id="AIR11280.1"/>
    </source>
</evidence>
<dbReference type="GO" id="GO:0005886">
    <property type="term" value="C:plasma membrane"/>
    <property type="evidence" value="ECO:0007669"/>
    <property type="project" value="UniProtKB-SubCell"/>
</dbReference>
<feature type="transmembrane region" description="Helical" evidence="6">
    <location>
        <begin position="424"/>
        <end position="445"/>
    </location>
</feature>
<dbReference type="AlphaFoldDB" id="A0A089QEW2"/>
<dbReference type="Proteomes" id="UP000029488">
    <property type="component" value="Chromosome"/>
</dbReference>
<proteinExistence type="predicted"/>
<sequence length="451" mass="49611">MMTKAQRKAFVFTLLLGTFTMSISQSSLSTAYPTLMKFFNVDAPTIQWLTTGFMLIMCIMMPVSPWLLNNLSFKKMYLTVLAIFELGTLMIILAPNFPIALLGRGLEAVAVGILFPSYQSVLMTITAKEGRAEVMGLAGLVMGSALACGPIISGIILNYISWQGLFWFFLLVIALIFVSATFNMRDVMERKESQLDFISVIYSLSFIGLLYFVNELGTKQLTLPLYLILIVSVILFIAFILRQFRVKDPLLQLRVLKVANFDIGVLLTGFAYISLIVVTIVYPLYYQRILHVNPLVSGLALVPPAALLSILNLVSGRLADKVGFKITLLIGMVMLVVGWAILFIFSYHLNVLGMILIACIIEGGNAFVMMPATTMGANSLPENMIPHGTAITTTVRQLLGSLGVALAMIIIVAGGHTLSEIIGYHYTFGFFCILEIVGLILAIILRDDSKK</sequence>
<dbReference type="RefSeq" id="WP_044005479.1">
    <property type="nucleotide sequence ID" value="NZ_CP007646.1"/>
</dbReference>
<keyword evidence="2" id="KW-0813">Transport</keyword>
<evidence type="ECO:0000256" key="6">
    <source>
        <dbReference type="SAM" id="Phobius"/>
    </source>
</evidence>
<dbReference type="Gene3D" id="1.20.1720.10">
    <property type="entry name" value="Multidrug resistance protein D"/>
    <property type="match status" value="1"/>
</dbReference>
<name>A0A089QEW2_9LACO</name>
<dbReference type="EMBL" id="CP007646">
    <property type="protein sequence ID" value="AIR11280.1"/>
    <property type="molecule type" value="Genomic_DNA"/>
</dbReference>
<feature type="transmembrane region" description="Helical" evidence="6">
    <location>
        <begin position="398"/>
        <end position="418"/>
    </location>
</feature>
<feature type="transmembrane region" description="Helical" evidence="6">
    <location>
        <begin position="225"/>
        <end position="242"/>
    </location>
</feature>
<dbReference type="Gene3D" id="1.20.1250.20">
    <property type="entry name" value="MFS general substrate transporter like domains"/>
    <property type="match status" value="1"/>
</dbReference>
<gene>
    <name evidence="8" type="ORF">LSJ_1637c</name>
</gene>
<dbReference type="KEGG" id="lsj:LSJ_1637c"/>
<evidence type="ECO:0000256" key="4">
    <source>
        <dbReference type="ARBA" id="ARBA00022989"/>
    </source>
</evidence>
<dbReference type="InterPro" id="IPR036259">
    <property type="entry name" value="MFS_trans_sf"/>
</dbReference>
<feature type="transmembrane region" description="Helical" evidence="6">
    <location>
        <begin position="166"/>
        <end position="183"/>
    </location>
</feature>
<feature type="transmembrane region" description="Helical" evidence="6">
    <location>
        <begin position="80"/>
        <end position="102"/>
    </location>
</feature>
<dbReference type="GO" id="GO:0022857">
    <property type="term" value="F:transmembrane transporter activity"/>
    <property type="evidence" value="ECO:0007669"/>
    <property type="project" value="InterPro"/>
</dbReference>
<dbReference type="InterPro" id="IPR020846">
    <property type="entry name" value="MFS_dom"/>
</dbReference>
<feature type="transmembrane region" description="Helical" evidence="6">
    <location>
        <begin position="195"/>
        <end position="213"/>
    </location>
</feature>
<evidence type="ECO:0000256" key="1">
    <source>
        <dbReference type="ARBA" id="ARBA00004651"/>
    </source>
</evidence>
<comment type="subcellular location">
    <subcellularLocation>
        <location evidence="1">Cell membrane</location>
        <topology evidence="1">Multi-pass membrane protein</topology>
    </subcellularLocation>
</comment>
<dbReference type="SUPFAM" id="SSF103473">
    <property type="entry name" value="MFS general substrate transporter"/>
    <property type="match status" value="1"/>
</dbReference>
<dbReference type="CDD" id="cd17503">
    <property type="entry name" value="MFS_LmrB_MDR_like"/>
    <property type="match status" value="1"/>
</dbReference>
<protein>
    <submittedName>
        <fullName evidence="8">Multidrug resistance protein B</fullName>
    </submittedName>
</protein>
<keyword evidence="4 6" id="KW-1133">Transmembrane helix</keyword>
<keyword evidence="3 6" id="KW-0812">Transmembrane</keyword>
<evidence type="ECO:0000256" key="5">
    <source>
        <dbReference type="ARBA" id="ARBA00023136"/>
    </source>
</evidence>
<organism evidence="8 9">
    <name type="scientific">Ligilactobacillus salivarius</name>
    <dbReference type="NCBI Taxonomy" id="1624"/>
    <lineage>
        <taxon>Bacteria</taxon>
        <taxon>Bacillati</taxon>
        <taxon>Bacillota</taxon>
        <taxon>Bacilli</taxon>
        <taxon>Lactobacillales</taxon>
        <taxon>Lactobacillaceae</taxon>
        <taxon>Ligilactobacillus</taxon>
    </lineage>
</organism>
<accession>A0A089QEW2</accession>
<feature type="transmembrane region" description="Helical" evidence="6">
    <location>
        <begin position="263"/>
        <end position="286"/>
    </location>
</feature>
<dbReference type="PANTHER" id="PTHR42718">
    <property type="entry name" value="MAJOR FACILITATOR SUPERFAMILY MULTIDRUG TRANSPORTER MFSC"/>
    <property type="match status" value="1"/>
</dbReference>
<evidence type="ECO:0000259" key="7">
    <source>
        <dbReference type="PROSITE" id="PS50850"/>
    </source>
</evidence>